<keyword evidence="2" id="KW-1185">Reference proteome</keyword>
<dbReference type="EMBL" id="CP019336">
    <property type="protein sequence ID" value="AUC22220.1"/>
    <property type="molecule type" value="Genomic_DNA"/>
</dbReference>
<reference evidence="1 2" key="1">
    <citation type="submission" date="2017-02" db="EMBL/GenBank/DDBJ databases">
        <title>Trade-off between light-utilization and light-protection in marine flavobacteria.</title>
        <authorList>
            <person name="Kumagai Y."/>
            <person name="Yoshizawa S."/>
            <person name="Kogure K."/>
            <person name="Iwasaki W."/>
        </authorList>
    </citation>
    <scope>NUCLEOTIDE SEQUENCE [LARGE SCALE GENOMIC DNA]</scope>
    <source>
        <strain evidence="1 2">KCTC 23670</strain>
    </source>
</reference>
<protein>
    <recommendedName>
        <fullName evidence="3">Glycosyltransferase subfamily 4-like N-terminal domain-containing protein</fullName>
    </recommendedName>
</protein>
<name>A0ABN5F5W2_9FLAO</name>
<evidence type="ECO:0000313" key="1">
    <source>
        <dbReference type="EMBL" id="AUC22220.1"/>
    </source>
</evidence>
<accession>A0ABN5F5W2</accession>
<evidence type="ECO:0000313" key="2">
    <source>
        <dbReference type="Proteomes" id="UP000232721"/>
    </source>
</evidence>
<dbReference type="Proteomes" id="UP000232721">
    <property type="component" value="Chromosome"/>
</dbReference>
<dbReference type="RefSeq" id="WP_208888561.1">
    <property type="nucleotide sequence ID" value="NZ_CP019336.1"/>
</dbReference>
<proteinExistence type="predicted"/>
<sequence length="154" mass="18328">MTRKIVILTSIYPGKDINETFTPIVHYFTKEWIKMDCEVIVIHNLAFYHKFFYFLASIFSKLIAAFTGTNIPNQRLTQVYKYHLDGVIVIRMPIYKSFPRFRFAKKTIERQEEKIFKELDQSNFIPDIIVGHWENPQLELITLLKKDSRVLLLP</sequence>
<gene>
    <name evidence="1" type="ORF">BTO15_08995</name>
</gene>
<evidence type="ECO:0008006" key="3">
    <source>
        <dbReference type="Google" id="ProtNLM"/>
    </source>
</evidence>
<organism evidence="1 2">
    <name type="scientific">Polaribacter sejongensis</name>
    <dbReference type="NCBI Taxonomy" id="985043"/>
    <lineage>
        <taxon>Bacteria</taxon>
        <taxon>Pseudomonadati</taxon>
        <taxon>Bacteroidota</taxon>
        <taxon>Flavobacteriia</taxon>
        <taxon>Flavobacteriales</taxon>
        <taxon>Flavobacteriaceae</taxon>
    </lineage>
</organism>